<evidence type="ECO:0000256" key="3">
    <source>
        <dbReference type="ARBA" id="ARBA00010684"/>
    </source>
</evidence>
<keyword evidence="10" id="KW-0206">Cytoskeleton</keyword>
<dbReference type="GO" id="GO:0008017">
    <property type="term" value="F:microtubule binding"/>
    <property type="evidence" value="ECO:0007669"/>
    <property type="project" value="InterPro"/>
</dbReference>
<dbReference type="eggNOG" id="ENOG502RZ3D">
    <property type="taxonomic scope" value="Eukaryota"/>
</dbReference>
<keyword evidence="16" id="KW-1185">Reference proteome</keyword>
<dbReference type="EnsemblPlants" id="LPERR01G27640.1">
    <property type="protein sequence ID" value="LPERR01G27640.1"/>
    <property type="gene ID" value="LPERR01G27640"/>
</dbReference>
<dbReference type="Gramene" id="LPERR01G27640.1">
    <property type="protein sequence ID" value="LPERR01G27640.1"/>
    <property type="gene ID" value="LPERR01G27640"/>
</dbReference>
<keyword evidence="6" id="KW-0132">Cell division</keyword>
<sequence>MAPDLSGRRPRQHSAVSDVLSTLAAANSTLADVQRRLEAEFRAAYPDHANPAKLVARLKRIQEEVAALKGLCRDLLVQKQELIDTMRTSLMVQRGATQRLLASSGLPLMSDEDEAAYANLNQIVDEWTAQVEPETSRNEKAEDTNQIFFSAVV</sequence>
<evidence type="ECO:0000256" key="1">
    <source>
        <dbReference type="ARBA" id="ARBA00004186"/>
    </source>
</evidence>
<evidence type="ECO:0000256" key="9">
    <source>
        <dbReference type="ARBA" id="ARBA00022838"/>
    </source>
</evidence>
<dbReference type="HOGENOM" id="CLU_144442_0_0_1"/>
<dbReference type="GO" id="GO:0000940">
    <property type="term" value="C:outer kinetochore"/>
    <property type="evidence" value="ECO:0007669"/>
    <property type="project" value="InterPro"/>
</dbReference>
<dbReference type="InterPro" id="IPR042091">
    <property type="entry name" value="Ska2_N"/>
</dbReference>
<dbReference type="GO" id="GO:0007059">
    <property type="term" value="P:chromosome segregation"/>
    <property type="evidence" value="ECO:0007669"/>
    <property type="project" value="InterPro"/>
</dbReference>
<evidence type="ECO:0000256" key="10">
    <source>
        <dbReference type="ARBA" id="ARBA00023212"/>
    </source>
</evidence>
<dbReference type="STRING" id="77586.A0A0D9V641"/>
<keyword evidence="7" id="KW-0493">Microtubule</keyword>
<evidence type="ECO:0000256" key="7">
    <source>
        <dbReference type="ARBA" id="ARBA00022701"/>
    </source>
</evidence>
<evidence type="ECO:0000256" key="4">
    <source>
        <dbReference type="ARBA" id="ARBA00022454"/>
    </source>
</evidence>
<dbReference type="Gene3D" id="6.10.250.1380">
    <property type="match status" value="1"/>
</dbReference>
<evidence type="ECO:0000256" key="12">
    <source>
        <dbReference type="ARBA" id="ARBA00023328"/>
    </source>
</evidence>
<evidence type="ECO:0000313" key="15">
    <source>
        <dbReference type="EnsemblPlants" id="LPERR01G27640.1"/>
    </source>
</evidence>
<evidence type="ECO:0000256" key="2">
    <source>
        <dbReference type="ARBA" id="ARBA00004629"/>
    </source>
</evidence>
<dbReference type="GO" id="GO:0005876">
    <property type="term" value="C:spindle microtubule"/>
    <property type="evidence" value="ECO:0007669"/>
    <property type="project" value="InterPro"/>
</dbReference>
<dbReference type="Pfam" id="PF16740">
    <property type="entry name" value="SKA2"/>
    <property type="match status" value="1"/>
</dbReference>
<keyword evidence="9" id="KW-0995">Kinetochore</keyword>
<dbReference type="GO" id="GO:0051301">
    <property type="term" value="P:cell division"/>
    <property type="evidence" value="ECO:0007669"/>
    <property type="project" value="UniProtKB-KW"/>
</dbReference>
<dbReference type="Proteomes" id="UP000032180">
    <property type="component" value="Chromosome 1"/>
</dbReference>
<keyword evidence="5" id="KW-0963">Cytoplasm</keyword>
<reference evidence="15" key="3">
    <citation type="submission" date="2015-04" db="UniProtKB">
        <authorList>
            <consortium name="EnsemblPlants"/>
        </authorList>
    </citation>
    <scope>IDENTIFICATION</scope>
</reference>
<dbReference type="InterPro" id="IPR026762">
    <property type="entry name" value="Ska2"/>
</dbReference>
<evidence type="ECO:0000256" key="11">
    <source>
        <dbReference type="ARBA" id="ARBA00023306"/>
    </source>
</evidence>
<comment type="subcellular location">
    <subcellularLocation>
        <location evidence="2">Chromosome</location>
        <location evidence="2">Centromere</location>
        <location evidence="2">Kinetochore</location>
    </subcellularLocation>
    <subcellularLocation>
        <location evidence="1">Cytoplasm</location>
        <location evidence="1">Cytoskeleton</location>
        <location evidence="1">Spindle</location>
    </subcellularLocation>
</comment>
<comment type="similarity">
    <text evidence="3">Belongs to the SKA2 family.</text>
</comment>
<feature type="domain" description="Ska2 N-terminal" evidence="14">
    <location>
        <begin position="13"/>
        <end position="121"/>
    </location>
</feature>
<keyword evidence="8" id="KW-0498">Mitosis</keyword>
<reference evidence="15 16" key="1">
    <citation type="submission" date="2012-08" db="EMBL/GenBank/DDBJ databases">
        <title>Oryza genome evolution.</title>
        <authorList>
            <person name="Wing R.A."/>
        </authorList>
    </citation>
    <scope>NUCLEOTIDE SEQUENCE</scope>
</reference>
<evidence type="ECO:0000256" key="13">
    <source>
        <dbReference type="ARBA" id="ARBA00029651"/>
    </source>
</evidence>
<name>A0A0D9V641_9ORYZ</name>
<organism evidence="15 16">
    <name type="scientific">Leersia perrieri</name>
    <dbReference type="NCBI Taxonomy" id="77586"/>
    <lineage>
        <taxon>Eukaryota</taxon>
        <taxon>Viridiplantae</taxon>
        <taxon>Streptophyta</taxon>
        <taxon>Embryophyta</taxon>
        <taxon>Tracheophyta</taxon>
        <taxon>Spermatophyta</taxon>
        <taxon>Magnoliopsida</taxon>
        <taxon>Liliopsida</taxon>
        <taxon>Poales</taxon>
        <taxon>Poaceae</taxon>
        <taxon>BOP clade</taxon>
        <taxon>Oryzoideae</taxon>
        <taxon>Oryzeae</taxon>
        <taxon>Oryzinae</taxon>
        <taxon>Leersia</taxon>
    </lineage>
</organism>
<keyword evidence="11" id="KW-0131">Cell cycle</keyword>
<dbReference type="GO" id="GO:0000278">
    <property type="term" value="P:mitotic cell cycle"/>
    <property type="evidence" value="ECO:0007669"/>
    <property type="project" value="TreeGrafter"/>
</dbReference>
<protein>
    <recommendedName>
        <fullName evidence="13">Protein FAM33A</fullName>
    </recommendedName>
</protein>
<keyword evidence="12" id="KW-0137">Centromere</keyword>
<dbReference type="PANTHER" id="PTHR32017">
    <property type="entry name" value="SPINDLE AND KINETOCHORE-ASSOCIATED PROTEIN 2"/>
    <property type="match status" value="1"/>
</dbReference>
<reference evidence="16" key="2">
    <citation type="submission" date="2013-12" db="EMBL/GenBank/DDBJ databases">
        <authorList>
            <person name="Yu Y."/>
            <person name="Lee S."/>
            <person name="de Baynast K."/>
            <person name="Wissotski M."/>
            <person name="Liu L."/>
            <person name="Talag J."/>
            <person name="Goicoechea J."/>
            <person name="Angelova A."/>
            <person name="Jetty R."/>
            <person name="Kudrna D."/>
            <person name="Golser W."/>
            <person name="Rivera L."/>
            <person name="Zhang J."/>
            <person name="Wing R."/>
        </authorList>
    </citation>
    <scope>NUCLEOTIDE SEQUENCE</scope>
</reference>
<evidence type="ECO:0000256" key="6">
    <source>
        <dbReference type="ARBA" id="ARBA00022618"/>
    </source>
</evidence>
<proteinExistence type="inferred from homology"/>
<evidence type="ECO:0000259" key="14">
    <source>
        <dbReference type="Pfam" id="PF16740"/>
    </source>
</evidence>
<evidence type="ECO:0000313" key="16">
    <source>
        <dbReference type="Proteomes" id="UP000032180"/>
    </source>
</evidence>
<dbReference type="AlphaFoldDB" id="A0A0D9V641"/>
<evidence type="ECO:0000256" key="5">
    <source>
        <dbReference type="ARBA" id="ARBA00022490"/>
    </source>
</evidence>
<keyword evidence="4" id="KW-0158">Chromosome</keyword>
<dbReference type="PANTHER" id="PTHR32017:SF3">
    <property type="entry name" value="SPINDLE AND KINETOCHORE-ASSOCIATED PROTEIN 2"/>
    <property type="match status" value="1"/>
</dbReference>
<evidence type="ECO:0000256" key="8">
    <source>
        <dbReference type="ARBA" id="ARBA00022776"/>
    </source>
</evidence>
<accession>A0A0D9V641</accession>